<dbReference type="PANTHER" id="PTHR34990:SF2">
    <property type="entry name" value="BLL8164 PROTEIN"/>
    <property type="match status" value="1"/>
</dbReference>
<evidence type="ECO:0000256" key="4">
    <source>
        <dbReference type="ARBA" id="ARBA00023136"/>
    </source>
</evidence>
<keyword evidence="2" id="KW-0997">Cell inner membrane</keyword>
<evidence type="ECO:0000313" key="8">
    <source>
        <dbReference type="EMBL" id="RKN81252.1"/>
    </source>
</evidence>
<dbReference type="PANTHER" id="PTHR34990">
    <property type="entry name" value="UDP-2,3-DIACYLGLUCOSAMINE HYDROLASE-RELATED"/>
    <property type="match status" value="1"/>
</dbReference>
<evidence type="ECO:0000256" key="6">
    <source>
        <dbReference type="SAM" id="MobiDB-lite"/>
    </source>
</evidence>
<dbReference type="Proteomes" id="UP000276603">
    <property type="component" value="Unassembled WGS sequence"/>
</dbReference>
<accession>A0A3B0C6H5</accession>
<feature type="region of interest" description="Disordered" evidence="6">
    <location>
        <begin position="271"/>
        <end position="294"/>
    </location>
</feature>
<dbReference type="GO" id="GO:0046872">
    <property type="term" value="F:metal ion binding"/>
    <property type="evidence" value="ECO:0007669"/>
    <property type="project" value="UniProtKB-KW"/>
</dbReference>
<dbReference type="EMBL" id="RBCJ01000002">
    <property type="protein sequence ID" value="RKN81252.1"/>
    <property type="molecule type" value="Genomic_DNA"/>
</dbReference>
<dbReference type="InterPro" id="IPR004843">
    <property type="entry name" value="Calcineurin-like_PHP"/>
</dbReference>
<feature type="domain" description="Calcineurin-like phosphoesterase" evidence="7">
    <location>
        <begin position="8"/>
        <end position="205"/>
    </location>
</feature>
<evidence type="ECO:0000256" key="1">
    <source>
        <dbReference type="ARBA" id="ARBA00022475"/>
    </source>
</evidence>
<comment type="caution">
    <text evidence="8">The sequence shown here is derived from an EMBL/GenBank/DDBJ whole genome shotgun (WGS) entry which is preliminary data.</text>
</comment>
<dbReference type="InterPro" id="IPR029052">
    <property type="entry name" value="Metallo-depent_PP-like"/>
</dbReference>
<evidence type="ECO:0000256" key="5">
    <source>
        <dbReference type="ARBA" id="ARBA00023211"/>
    </source>
</evidence>
<dbReference type="OrthoDB" id="9802481at2"/>
<name>A0A3B0C6H5_9FLAO</name>
<keyword evidence="9" id="KW-1185">Reference proteome</keyword>
<evidence type="ECO:0000256" key="2">
    <source>
        <dbReference type="ARBA" id="ARBA00022519"/>
    </source>
</evidence>
<dbReference type="InterPro" id="IPR043461">
    <property type="entry name" value="LpxH-like"/>
</dbReference>
<keyword evidence="1" id="KW-1003">Cell membrane</keyword>
<keyword evidence="5" id="KW-0464">Manganese</keyword>
<organism evidence="8 9">
    <name type="scientific">Ulvibacterium marinum</name>
    <dbReference type="NCBI Taxonomy" id="2419782"/>
    <lineage>
        <taxon>Bacteria</taxon>
        <taxon>Pseudomonadati</taxon>
        <taxon>Bacteroidota</taxon>
        <taxon>Flavobacteriia</taxon>
        <taxon>Flavobacteriales</taxon>
        <taxon>Flavobacteriaceae</taxon>
        <taxon>Ulvibacterium</taxon>
    </lineage>
</organism>
<evidence type="ECO:0000313" key="9">
    <source>
        <dbReference type="Proteomes" id="UP000276603"/>
    </source>
</evidence>
<proteinExistence type="predicted"/>
<dbReference type="Gene3D" id="3.60.21.10">
    <property type="match status" value="1"/>
</dbReference>
<dbReference type="GO" id="GO:0008758">
    <property type="term" value="F:UDP-2,3-diacylglucosamine hydrolase activity"/>
    <property type="evidence" value="ECO:0007669"/>
    <property type="project" value="TreeGrafter"/>
</dbReference>
<dbReference type="RefSeq" id="WP_120711409.1">
    <property type="nucleotide sequence ID" value="NZ_CANMKH010000005.1"/>
</dbReference>
<reference evidence="8 9" key="1">
    <citation type="submission" date="2018-10" db="EMBL/GenBank/DDBJ databases">
        <title>Ulvibacterium marinum gen. nov., sp. nov., a novel marine bacterium of the family Flavobacteriaceae, isolated from a culture of the green alga Ulva prolifera.</title>
        <authorList>
            <person name="Zhang Z."/>
        </authorList>
    </citation>
    <scope>NUCLEOTIDE SEQUENCE [LARGE SCALE GENOMIC DNA]</scope>
    <source>
        <strain evidence="8 9">CCMM003</strain>
    </source>
</reference>
<dbReference type="GO" id="GO:0009245">
    <property type="term" value="P:lipid A biosynthetic process"/>
    <property type="evidence" value="ECO:0007669"/>
    <property type="project" value="TreeGrafter"/>
</dbReference>
<dbReference type="SUPFAM" id="SSF56300">
    <property type="entry name" value="Metallo-dependent phosphatases"/>
    <property type="match status" value="1"/>
</dbReference>
<keyword evidence="3" id="KW-0479">Metal-binding</keyword>
<evidence type="ECO:0000256" key="3">
    <source>
        <dbReference type="ARBA" id="ARBA00022723"/>
    </source>
</evidence>
<dbReference type="GO" id="GO:0016020">
    <property type="term" value="C:membrane"/>
    <property type="evidence" value="ECO:0007669"/>
    <property type="project" value="GOC"/>
</dbReference>
<sequence>MKKRKIDLVVISDVHLGTYGCHADELIAYLNSIHPNKLVLNGDIIDTWQFSKNYFPPSHMKVLRKIIGMASKGTEVFYITGNHDEVLRKFSDTSMGNLHISDKLVLNLDGKKAWFFHGDVFDVSKQNAKWLAKLGGYGYGILILINRFVNWCLTNIGRERYSLSEKIKNKVKGTTKYVREFEQTGVDIAIENHYDYVICGHIHQPKKEIHITKKGKCTYLNSGDWVENLTALEYSFKRWKIYKYNQDKLSPFFADEELKEMDMHELIASITAKKEEEEKSKGKKGEKSLDEGLL</sequence>
<keyword evidence="4" id="KW-0472">Membrane</keyword>
<dbReference type="Pfam" id="PF00149">
    <property type="entry name" value="Metallophos"/>
    <property type="match status" value="1"/>
</dbReference>
<evidence type="ECO:0000259" key="7">
    <source>
        <dbReference type="Pfam" id="PF00149"/>
    </source>
</evidence>
<feature type="compositionally biased region" description="Basic and acidic residues" evidence="6">
    <location>
        <begin position="272"/>
        <end position="294"/>
    </location>
</feature>
<dbReference type="CDD" id="cd07398">
    <property type="entry name" value="MPP_YbbF-LpxH"/>
    <property type="match status" value="1"/>
</dbReference>
<protein>
    <submittedName>
        <fullName evidence="8">UDP-2,3-diacylglucosamine diphosphatase</fullName>
    </submittedName>
</protein>
<dbReference type="AlphaFoldDB" id="A0A3B0C6H5"/>
<gene>
    <name evidence="8" type="ORF">D7Z94_09945</name>
</gene>